<dbReference type="Pfam" id="PF01284">
    <property type="entry name" value="MARVEL"/>
    <property type="match status" value="1"/>
</dbReference>
<dbReference type="GO" id="GO:0072659">
    <property type="term" value="P:protein localization to plasma membrane"/>
    <property type="evidence" value="ECO:0007669"/>
    <property type="project" value="TreeGrafter"/>
</dbReference>
<sequence>MSVVQTGLRALQFLWTLLLISLIGNIIHDAYAGNPSIINYDMFVAVFGMLSLIYLIPTSIKDGMAIPIVTMALDGLNTLFWLIGGIATAAYLGAHSCSNEGYASTNVVTNGGPHMKRCREAQASTAFLWFGFATFAATTVLSIMGGGGNVNMRGGIGGIRRGAPSMSQV</sequence>
<dbReference type="PANTHER" id="PTHR28165">
    <property type="entry name" value="NON-CLASSICAL EXPORT PROTEIN 2-RELATED"/>
    <property type="match status" value="1"/>
</dbReference>
<name>A0A6A6W6U3_9PEZI</name>
<feature type="transmembrane region" description="Helical" evidence="5">
    <location>
        <begin position="37"/>
        <end position="56"/>
    </location>
</feature>
<comment type="subcellular location">
    <subcellularLocation>
        <location evidence="1">Membrane</location>
        <topology evidence="1">Multi-pass membrane protein</topology>
    </subcellularLocation>
</comment>
<organism evidence="7 8">
    <name type="scientific">Pseudovirgaria hyperparasitica</name>
    <dbReference type="NCBI Taxonomy" id="470096"/>
    <lineage>
        <taxon>Eukaryota</taxon>
        <taxon>Fungi</taxon>
        <taxon>Dikarya</taxon>
        <taxon>Ascomycota</taxon>
        <taxon>Pezizomycotina</taxon>
        <taxon>Dothideomycetes</taxon>
        <taxon>Dothideomycetes incertae sedis</taxon>
        <taxon>Acrospermales</taxon>
        <taxon>Acrospermaceae</taxon>
        <taxon>Pseudovirgaria</taxon>
    </lineage>
</organism>
<accession>A0A6A6W6U3</accession>
<evidence type="ECO:0000313" key="8">
    <source>
        <dbReference type="Proteomes" id="UP000799437"/>
    </source>
</evidence>
<keyword evidence="2 5" id="KW-0812">Transmembrane</keyword>
<keyword evidence="8" id="KW-1185">Reference proteome</keyword>
<evidence type="ECO:0000256" key="4">
    <source>
        <dbReference type="ARBA" id="ARBA00023136"/>
    </source>
</evidence>
<dbReference type="OrthoDB" id="5423111at2759"/>
<dbReference type="GO" id="GO:0070941">
    <property type="term" value="P:eisosome assembly"/>
    <property type="evidence" value="ECO:0007669"/>
    <property type="project" value="TreeGrafter"/>
</dbReference>
<keyword evidence="3 5" id="KW-1133">Transmembrane helix</keyword>
<dbReference type="GeneID" id="54486510"/>
<evidence type="ECO:0000256" key="2">
    <source>
        <dbReference type="ARBA" id="ARBA00022692"/>
    </source>
</evidence>
<evidence type="ECO:0000259" key="6">
    <source>
        <dbReference type="Pfam" id="PF01284"/>
    </source>
</evidence>
<gene>
    <name evidence="7" type="ORF">EJ05DRAFT_485483</name>
</gene>
<dbReference type="InterPro" id="IPR052649">
    <property type="entry name" value="NCE102-like"/>
</dbReference>
<dbReference type="PANTHER" id="PTHR28165:SF1">
    <property type="entry name" value="NON-CLASSICAL EXPORT PROTEIN 2-RELATED"/>
    <property type="match status" value="1"/>
</dbReference>
<dbReference type="InterPro" id="IPR008253">
    <property type="entry name" value="Marvel"/>
</dbReference>
<evidence type="ECO:0000313" key="7">
    <source>
        <dbReference type="EMBL" id="KAF2758343.1"/>
    </source>
</evidence>
<feature type="transmembrane region" description="Helical" evidence="5">
    <location>
        <begin position="126"/>
        <end position="144"/>
    </location>
</feature>
<keyword evidence="4 5" id="KW-0472">Membrane</keyword>
<dbReference type="GO" id="GO:0005886">
    <property type="term" value="C:plasma membrane"/>
    <property type="evidence" value="ECO:0007669"/>
    <property type="project" value="TreeGrafter"/>
</dbReference>
<proteinExistence type="predicted"/>
<dbReference type="GO" id="GO:0032126">
    <property type="term" value="C:eisosome"/>
    <property type="evidence" value="ECO:0007669"/>
    <property type="project" value="TreeGrafter"/>
</dbReference>
<evidence type="ECO:0000256" key="3">
    <source>
        <dbReference type="ARBA" id="ARBA00022989"/>
    </source>
</evidence>
<feature type="transmembrane region" description="Helical" evidence="5">
    <location>
        <begin position="12"/>
        <end position="31"/>
    </location>
</feature>
<protein>
    <submittedName>
        <fullName evidence="7">Non-classical export protein Nce2</fullName>
    </submittedName>
</protein>
<evidence type="ECO:0000256" key="5">
    <source>
        <dbReference type="SAM" id="Phobius"/>
    </source>
</evidence>
<dbReference type="RefSeq" id="XP_033600794.1">
    <property type="nucleotide sequence ID" value="XM_033745456.1"/>
</dbReference>
<dbReference type="EMBL" id="ML996571">
    <property type="protein sequence ID" value="KAF2758343.1"/>
    <property type="molecule type" value="Genomic_DNA"/>
</dbReference>
<dbReference type="AlphaFoldDB" id="A0A6A6W6U3"/>
<reference evidence="7" key="1">
    <citation type="journal article" date="2020" name="Stud. Mycol.">
        <title>101 Dothideomycetes genomes: a test case for predicting lifestyles and emergence of pathogens.</title>
        <authorList>
            <person name="Haridas S."/>
            <person name="Albert R."/>
            <person name="Binder M."/>
            <person name="Bloem J."/>
            <person name="Labutti K."/>
            <person name="Salamov A."/>
            <person name="Andreopoulos B."/>
            <person name="Baker S."/>
            <person name="Barry K."/>
            <person name="Bills G."/>
            <person name="Bluhm B."/>
            <person name="Cannon C."/>
            <person name="Castanera R."/>
            <person name="Culley D."/>
            <person name="Daum C."/>
            <person name="Ezra D."/>
            <person name="Gonzalez J."/>
            <person name="Henrissat B."/>
            <person name="Kuo A."/>
            <person name="Liang C."/>
            <person name="Lipzen A."/>
            <person name="Lutzoni F."/>
            <person name="Magnuson J."/>
            <person name="Mondo S."/>
            <person name="Nolan M."/>
            <person name="Ohm R."/>
            <person name="Pangilinan J."/>
            <person name="Park H.-J."/>
            <person name="Ramirez L."/>
            <person name="Alfaro M."/>
            <person name="Sun H."/>
            <person name="Tritt A."/>
            <person name="Yoshinaga Y."/>
            <person name="Zwiers L.-H."/>
            <person name="Turgeon B."/>
            <person name="Goodwin S."/>
            <person name="Spatafora J."/>
            <person name="Crous P."/>
            <person name="Grigoriev I."/>
        </authorList>
    </citation>
    <scope>NUCLEOTIDE SEQUENCE</scope>
    <source>
        <strain evidence="7">CBS 121739</strain>
    </source>
</reference>
<feature type="domain" description="MARVEL" evidence="6">
    <location>
        <begin position="5"/>
        <end position="141"/>
    </location>
</feature>
<evidence type="ECO:0000256" key="1">
    <source>
        <dbReference type="ARBA" id="ARBA00004141"/>
    </source>
</evidence>
<dbReference type="Proteomes" id="UP000799437">
    <property type="component" value="Unassembled WGS sequence"/>
</dbReference>